<evidence type="ECO:0000256" key="1">
    <source>
        <dbReference type="ARBA" id="ARBA00022679"/>
    </source>
</evidence>
<dbReference type="EC" id="2.3.1.-" evidence="4"/>
<keyword evidence="2 4" id="KW-0012">Acyltransferase</keyword>
<sequence length="186" mass="19829">MTAPTAPTAPATITRLTPARFHDSITGLAALLTAAVADGASLGFLAPLTQEDAAHWWHAQTPAVTDGTLTVWTAHHHGQLTGTIGLTTAPKANGRHRAEIIKLMVHPRARRRGLARTLLTTAEHAAAQTGITLLLLDTETGSAAEHLYTTAGWTRYGTVPRYAADPAGSLRDCSFFYKELHPDGPR</sequence>
<comment type="caution">
    <text evidence="4">The sequence shown here is derived from an EMBL/GenBank/DDBJ whole genome shotgun (WGS) entry which is preliminary data.</text>
</comment>
<organism evidence="4 5">
    <name type="scientific">Planomonospora corallina</name>
    <dbReference type="NCBI Taxonomy" id="1806052"/>
    <lineage>
        <taxon>Bacteria</taxon>
        <taxon>Bacillati</taxon>
        <taxon>Actinomycetota</taxon>
        <taxon>Actinomycetes</taxon>
        <taxon>Streptosporangiales</taxon>
        <taxon>Streptosporangiaceae</taxon>
        <taxon>Planomonospora</taxon>
    </lineage>
</organism>
<evidence type="ECO:0000256" key="2">
    <source>
        <dbReference type="ARBA" id="ARBA00023315"/>
    </source>
</evidence>
<dbReference type="Pfam" id="PF00583">
    <property type="entry name" value="Acetyltransf_1"/>
    <property type="match status" value="1"/>
</dbReference>
<protein>
    <submittedName>
        <fullName evidence="4">GNAT family N-acetyltransferase</fullName>
        <ecNumber evidence="4">2.3.1.-</ecNumber>
    </submittedName>
</protein>
<evidence type="ECO:0000313" key="5">
    <source>
        <dbReference type="Proteomes" id="UP001595850"/>
    </source>
</evidence>
<evidence type="ECO:0000259" key="3">
    <source>
        <dbReference type="PROSITE" id="PS51186"/>
    </source>
</evidence>
<dbReference type="GO" id="GO:0016746">
    <property type="term" value="F:acyltransferase activity"/>
    <property type="evidence" value="ECO:0007669"/>
    <property type="project" value="UniProtKB-KW"/>
</dbReference>
<dbReference type="InterPro" id="IPR000182">
    <property type="entry name" value="GNAT_dom"/>
</dbReference>
<dbReference type="InterPro" id="IPR050832">
    <property type="entry name" value="Bact_Acetyltransf"/>
</dbReference>
<dbReference type="InterPro" id="IPR016181">
    <property type="entry name" value="Acyl_CoA_acyltransferase"/>
</dbReference>
<feature type="domain" description="N-acetyltransferase" evidence="3">
    <location>
        <begin position="11"/>
        <end position="183"/>
    </location>
</feature>
<dbReference type="CDD" id="cd04301">
    <property type="entry name" value="NAT_SF"/>
    <property type="match status" value="1"/>
</dbReference>
<name>A0ABV8ICV7_9ACTN</name>
<keyword evidence="1 4" id="KW-0808">Transferase</keyword>
<keyword evidence="5" id="KW-1185">Reference proteome</keyword>
<reference evidence="5" key="1">
    <citation type="journal article" date="2019" name="Int. J. Syst. Evol. Microbiol.">
        <title>The Global Catalogue of Microorganisms (GCM) 10K type strain sequencing project: providing services to taxonomists for standard genome sequencing and annotation.</title>
        <authorList>
            <consortium name="The Broad Institute Genomics Platform"/>
            <consortium name="The Broad Institute Genome Sequencing Center for Infectious Disease"/>
            <person name="Wu L."/>
            <person name="Ma J."/>
        </authorList>
    </citation>
    <scope>NUCLEOTIDE SEQUENCE [LARGE SCALE GENOMIC DNA]</scope>
    <source>
        <strain evidence="5">TBRC 4489</strain>
    </source>
</reference>
<dbReference type="PANTHER" id="PTHR43877">
    <property type="entry name" value="AMINOALKYLPHOSPHONATE N-ACETYLTRANSFERASE-RELATED-RELATED"/>
    <property type="match status" value="1"/>
</dbReference>
<gene>
    <name evidence="4" type="ORF">ACFOWE_26020</name>
</gene>
<dbReference type="PROSITE" id="PS51186">
    <property type="entry name" value="GNAT"/>
    <property type="match status" value="1"/>
</dbReference>
<dbReference type="SUPFAM" id="SSF55729">
    <property type="entry name" value="Acyl-CoA N-acyltransferases (Nat)"/>
    <property type="match status" value="1"/>
</dbReference>
<dbReference type="Proteomes" id="UP001595850">
    <property type="component" value="Unassembled WGS sequence"/>
</dbReference>
<dbReference type="RefSeq" id="WP_377292273.1">
    <property type="nucleotide sequence ID" value="NZ_JBHSBM010000036.1"/>
</dbReference>
<dbReference type="EMBL" id="JBHSBM010000036">
    <property type="protein sequence ID" value="MFC4061774.1"/>
    <property type="molecule type" value="Genomic_DNA"/>
</dbReference>
<accession>A0ABV8ICV7</accession>
<dbReference type="Gene3D" id="3.40.630.30">
    <property type="match status" value="1"/>
</dbReference>
<evidence type="ECO:0000313" key="4">
    <source>
        <dbReference type="EMBL" id="MFC4061774.1"/>
    </source>
</evidence>
<dbReference type="PANTHER" id="PTHR43877:SF2">
    <property type="entry name" value="AMINOALKYLPHOSPHONATE N-ACETYLTRANSFERASE-RELATED"/>
    <property type="match status" value="1"/>
</dbReference>
<proteinExistence type="predicted"/>